<dbReference type="SUPFAM" id="SSF56496">
    <property type="entry name" value="Fibrinogen C-terminal domain-like"/>
    <property type="match status" value="2"/>
</dbReference>
<dbReference type="InterPro" id="IPR020837">
    <property type="entry name" value="Fibrinogen_CS"/>
</dbReference>
<proteinExistence type="predicted"/>
<evidence type="ECO:0000256" key="1">
    <source>
        <dbReference type="ARBA" id="ARBA00004613"/>
    </source>
</evidence>
<evidence type="ECO:0000259" key="7">
    <source>
        <dbReference type="PROSITE" id="PS50948"/>
    </source>
</evidence>
<sequence>MLRVDMEDFDGNIKYAEYTTFQVADEADKYRIVIGGYSGTAGDSLTDASEMNKIASLPTKDADNDRSPISCAQRHSGGWWFNRCSSANPNGLYHNGPYSGQYSDGAKWVTFRGHFYSLKRIEMKLKPKRKNLISSDVNPTSLAVVVHFFRNGYPLLQLWLSNFITFVSSRLWQMIAESDRACRHAFCLFAIFKSPIIQLFVYSPEFRAVNFAQAKERRKLNGSVIKQVDMMSEDECSLQCVGDERCLSYNFGNTRNESGTFVCELSDSDRFFGFGNFTEDDNFTYRGMQSVCESSSKNPPCGDKGICIPDYSKESFRCKCDDGYEGIPCDTMKDCSKLGKTGFSSNGVYHINPDGGSPMQVFCDLITNGSGWTVFQKRLDGSVDFFRNWESYKNGFGDPNGEFWLGNDKLHRLTFSDDVMLRVDMEDFDGNITYAEYTTFQVADEADKYRIVIGGYSGTAGDSLADDFEKGKIASNMQFSTKDVDNDRSPHSCAQRHSGGWWFNKCSLANPNGLYHNGPYSGQYANGAKWTTFRGQFYSLKRIEMKLKPKE</sequence>
<comment type="caution">
    <text evidence="9">The sequence shown here is derived from an EMBL/GenBank/DDBJ whole genome shotgun (WGS) entry which is preliminary data.</text>
</comment>
<dbReference type="SUPFAM" id="SSF57196">
    <property type="entry name" value="EGF/Laminin"/>
    <property type="match status" value="1"/>
</dbReference>
<evidence type="ECO:0000256" key="4">
    <source>
        <dbReference type="ARBA" id="ARBA00023180"/>
    </source>
</evidence>
<dbReference type="Gene3D" id="2.10.25.10">
    <property type="entry name" value="Laminin"/>
    <property type="match status" value="1"/>
</dbReference>
<reference evidence="9 10" key="1">
    <citation type="submission" date="2022-05" db="EMBL/GenBank/DDBJ databases">
        <authorList>
            <consortium name="Genoscope - CEA"/>
            <person name="William W."/>
        </authorList>
    </citation>
    <scope>NUCLEOTIDE SEQUENCE [LARGE SCALE GENOMIC DNA]</scope>
</reference>
<dbReference type="Pfam" id="PF00024">
    <property type="entry name" value="PAN_1"/>
    <property type="match status" value="1"/>
</dbReference>
<keyword evidence="3 5" id="KW-1015">Disulfide bond</keyword>
<feature type="disulfide bond" evidence="5">
    <location>
        <begin position="301"/>
        <end position="318"/>
    </location>
</feature>
<dbReference type="InterPro" id="IPR036056">
    <property type="entry name" value="Fibrinogen-like_C"/>
</dbReference>
<keyword evidence="4" id="KW-0325">Glycoprotein</keyword>
<protein>
    <submittedName>
        <fullName evidence="9">Uncharacterized protein</fullName>
    </submittedName>
</protein>
<evidence type="ECO:0000313" key="9">
    <source>
        <dbReference type="EMBL" id="CAH3185148.1"/>
    </source>
</evidence>
<evidence type="ECO:0000256" key="5">
    <source>
        <dbReference type="PROSITE-ProRule" id="PRU00076"/>
    </source>
</evidence>
<dbReference type="PROSITE" id="PS00022">
    <property type="entry name" value="EGF_1"/>
    <property type="match status" value="1"/>
</dbReference>
<keyword evidence="10" id="KW-1185">Reference proteome</keyword>
<dbReference type="InterPro" id="IPR037579">
    <property type="entry name" value="FIB_ANG-like"/>
</dbReference>
<dbReference type="Gene3D" id="3.90.215.10">
    <property type="entry name" value="Gamma Fibrinogen, chain A, domain 1"/>
    <property type="match status" value="2"/>
</dbReference>
<evidence type="ECO:0000256" key="3">
    <source>
        <dbReference type="ARBA" id="ARBA00023157"/>
    </source>
</evidence>
<dbReference type="EMBL" id="CALNXI010002238">
    <property type="protein sequence ID" value="CAH3185148.1"/>
    <property type="molecule type" value="Genomic_DNA"/>
</dbReference>
<feature type="domain" description="EGF-like" evidence="6">
    <location>
        <begin position="288"/>
        <end position="330"/>
    </location>
</feature>
<evidence type="ECO:0000313" key="10">
    <source>
        <dbReference type="Proteomes" id="UP001159427"/>
    </source>
</evidence>
<feature type="domain" description="Fibrinogen C-terminal" evidence="8">
    <location>
        <begin position="1"/>
        <end position="129"/>
    </location>
</feature>
<name>A0ABN8S604_9CNID</name>
<organism evidence="9 10">
    <name type="scientific">Porites evermanni</name>
    <dbReference type="NCBI Taxonomy" id="104178"/>
    <lineage>
        <taxon>Eukaryota</taxon>
        <taxon>Metazoa</taxon>
        <taxon>Cnidaria</taxon>
        <taxon>Anthozoa</taxon>
        <taxon>Hexacorallia</taxon>
        <taxon>Scleractinia</taxon>
        <taxon>Fungiina</taxon>
        <taxon>Poritidae</taxon>
        <taxon>Porites</taxon>
    </lineage>
</organism>
<keyword evidence="2" id="KW-0964">Secreted</keyword>
<dbReference type="CDD" id="cd00087">
    <property type="entry name" value="FReD"/>
    <property type="match status" value="1"/>
</dbReference>
<dbReference type="InterPro" id="IPR000742">
    <property type="entry name" value="EGF"/>
</dbReference>
<dbReference type="SMART" id="SM00186">
    <property type="entry name" value="FBG"/>
    <property type="match status" value="2"/>
</dbReference>
<dbReference type="PROSITE" id="PS00514">
    <property type="entry name" value="FIBRINOGEN_C_1"/>
    <property type="match status" value="2"/>
</dbReference>
<dbReference type="PROSITE" id="PS50948">
    <property type="entry name" value="PAN"/>
    <property type="match status" value="1"/>
</dbReference>
<comment type="subcellular location">
    <subcellularLocation>
        <location evidence="1">Secreted</location>
    </subcellularLocation>
</comment>
<dbReference type="Proteomes" id="UP001159427">
    <property type="component" value="Unassembled WGS sequence"/>
</dbReference>
<accession>A0ABN8S604</accession>
<dbReference type="PANTHER" id="PTHR47221:SF5">
    <property type="entry name" value="FIBRINOGEN C-TERMINAL DOMAIN-CONTAINING PROTEIN"/>
    <property type="match status" value="1"/>
</dbReference>
<dbReference type="InterPro" id="IPR003609">
    <property type="entry name" value="Pan_app"/>
</dbReference>
<dbReference type="PANTHER" id="PTHR47221">
    <property type="entry name" value="FIBRINOGEN ALPHA CHAIN"/>
    <property type="match status" value="1"/>
</dbReference>
<comment type="caution">
    <text evidence="5">Lacks conserved residue(s) required for the propagation of feature annotation.</text>
</comment>
<feature type="domain" description="Apple" evidence="7">
    <location>
        <begin position="212"/>
        <end position="292"/>
    </location>
</feature>
<feature type="disulfide bond" evidence="5">
    <location>
        <begin position="320"/>
        <end position="329"/>
    </location>
</feature>
<evidence type="ECO:0000256" key="2">
    <source>
        <dbReference type="ARBA" id="ARBA00022525"/>
    </source>
</evidence>
<keyword evidence="5" id="KW-0245">EGF-like domain</keyword>
<dbReference type="PROSITE" id="PS50026">
    <property type="entry name" value="EGF_3"/>
    <property type="match status" value="1"/>
</dbReference>
<gene>
    <name evidence="9" type="ORF">PEVE_00015928</name>
</gene>
<dbReference type="PROSITE" id="PS51406">
    <property type="entry name" value="FIBRINOGEN_C_2"/>
    <property type="match status" value="2"/>
</dbReference>
<dbReference type="InterPro" id="IPR002181">
    <property type="entry name" value="Fibrinogen_a/b/g_C_dom"/>
</dbReference>
<dbReference type="NCBIfam" id="NF040941">
    <property type="entry name" value="GGGWT_bact"/>
    <property type="match status" value="1"/>
</dbReference>
<evidence type="ECO:0000259" key="6">
    <source>
        <dbReference type="PROSITE" id="PS50026"/>
    </source>
</evidence>
<evidence type="ECO:0000259" key="8">
    <source>
        <dbReference type="PROSITE" id="PS51406"/>
    </source>
</evidence>
<feature type="domain" description="Fibrinogen C-terminal" evidence="8">
    <location>
        <begin position="326"/>
        <end position="551"/>
    </location>
</feature>
<dbReference type="InterPro" id="IPR014716">
    <property type="entry name" value="Fibrinogen_a/b/g_C_1"/>
</dbReference>
<dbReference type="Pfam" id="PF00147">
    <property type="entry name" value="Fibrinogen_C"/>
    <property type="match status" value="2"/>
</dbReference>
<dbReference type="PROSITE" id="PS01186">
    <property type="entry name" value="EGF_2"/>
    <property type="match status" value="1"/>
</dbReference>